<name>A0ABC9U7H7_ENTAS</name>
<accession>A0ABC9U7H7</accession>
<gene>
    <name evidence="1" type="ORF">L402_03206</name>
</gene>
<dbReference type="RefSeq" id="WP_023311195.1">
    <property type="nucleotide sequence ID" value="NZ_CP034336.1"/>
</dbReference>
<dbReference type="AlphaFoldDB" id="A0ABC9U7H7"/>
<sequence length="173" mass="19258">MANNYSTQAFFDFLYELPSLGLINEATARNLKNSALLLLSVTKIHSDDDVRDLDVEDLIEKYIATQSTKPGESSIQSYQSRFKSAVNKFEEYVRVGTIVNQSDTDGSQDGFDTADQNAEKIKLGKREKVQAFNLPIVVRPETGTMITVQGLPTDLTAEDAERILSVLKAYVRS</sequence>
<dbReference type="Proteomes" id="UP000017391">
    <property type="component" value="Unassembled WGS sequence"/>
</dbReference>
<reference evidence="2" key="1">
    <citation type="submission" date="2013-09" db="EMBL/GenBank/DDBJ databases">
        <title>The Genome Sequence of Enterobacter cloacae BWH 31.</title>
        <authorList>
            <consortium name="The Broad Institute Genomics Platform"/>
            <consortium name="The Broad Institute Genome Sequencing Center for Infectious Disease"/>
            <person name="Murphy C."/>
            <person name="Cosimi L."/>
            <person name="Cerqueira G."/>
            <person name="Feldgarden M."/>
            <person name="Hung D."/>
            <person name="Onderdonk A.B."/>
            <person name="Ferraro M.J."/>
            <person name="Hooper D."/>
            <person name="Dekker J."/>
            <person name="O'Brien T."/>
            <person name="Huang S."/>
            <person name="Quan V."/>
            <person name="Ernst C."/>
            <person name="Delaney M."/>
            <person name="DuBois A."/>
            <person name="Young S.K."/>
            <person name="Zeng Q."/>
            <person name="Gargeya S."/>
            <person name="Fitzgerald M."/>
            <person name="Abouelleil A."/>
            <person name="Alvarado L."/>
            <person name="Berlin A.M."/>
            <person name="Chapman S.B."/>
            <person name="Gainer-Dewar J."/>
            <person name="Goldberg J."/>
            <person name="Gnerre S."/>
            <person name="Griggs A."/>
            <person name="Gujja S."/>
            <person name="Hansen M."/>
            <person name="Howarth C."/>
            <person name="Imamovic A."/>
            <person name="Ireland A."/>
            <person name="Larimer J."/>
            <person name="McCowan C."/>
            <person name="Murphy C."/>
            <person name="Pearson M."/>
            <person name="Poon T.W."/>
            <person name="Priest M."/>
            <person name="Roberts A."/>
            <person name="Saif S."/>
            <person name="Shea T."/>
            <person name="Sykes S."/>
            <person name="Wortman J."/>
            <person name="Nusbaum C."/>
            <person name="Birren B."/>
        </authorList>
    </citation>
    <scope>NUCLEOTIDE SEQUENCE [LARGE SCALE GENOMIC DNA]</scope>
    <source>
        <strain evidence="2">BWH 31</strain>
    </source>
</reference>
<organism evidence="1 2">
    <name type="scientific">Enterobacter asburiae</name>
    <dbReference type="NCBI Taxonomy" id="61645"/>
    <lineage>
        <taxon>Bacteria</taxon>
        <taxon>Pseudomonadati</taxon>
        <taxon>Pseudomonadota</taxon>
        <taxon>Gammaproteobacteria</taxon>
        <taxon>Enterobacterales</taxon>
        <taxon>Enterobacteriaceae</taxon>
        <taxon>Enterobacter</taxon>
        <taxon>Enterobacter cloacae complex</taxon>
    </lineage>
</organism>
<proteinExistence type="predicted"/>
<protein>
    <submittedName>
        <fullName evidence="1">Uncharacterized protein</fullName>
    </submittedName>
</protein>
<dbReference type="EMBL" id="AYIP01000011">
    <property type="protein sequence ID" value="ESM30906.1"/>
    <property type="molecule type" value="Genomic_DNA"/>
</dbReference>
<comment type="caution">
    <text evidence="1">The sequence shown here is derived from an EMBL/GenBank/DDBJ whole genome shotgun (WGS) entry which is preliminary data.</text>
</comment>
<evidence type="ECO:0000313" key="2">
    <source>
        <dbReference type="Proteomes" id="UP000017391"/>
    </source>
</evidence>
<evidence type="ECO:0000313" key="1">
    <source>
        <dbReference type="EMBL" id="ESM30906.1"/>
    </source>
</evidence>